<dbReference type="NCBIfam" id="TIGR00454">
    <property type="entry name" value="TIGR00454 family protein"/>
    <property type="match status" value="1"/>
</dbReference>
<sequence length="180" mass="20456">MLTLLMCGGRGTRLGRGEKPMLEVCGMRLVDHSLLQYRDFEVIAVTSPYTPETEKYLAGRGVEIYRSAGKGYIEDYGEACRELSIDEPVIVASADIVYIRDLAFDIVRAYMRSIKPALTVIMNGEPVGVNVIDPILKGWQEEEIYIIEKDSLVNVNTFEDVKRAEMLWNTMRGERDLRKD</sequence>
<dbReference type="EMBL" id="DSCQ01000021">
    <property type="protein sequence ID" value="HET20811.1"/>
    <property type="molecule type" value="Genomic_DNA"/>
</dbReference>
<organism evidence="2">
    <name type="scientific">Archaeoglobus fulgidus</name>
    <dbReference type="NCBI Taxonomy" id="2234"/>
    <lineage>
        <taxon>Archaea</taxon>
        <taxon>Methanobacteriati</taxon>
        <taxon>Methanobacteriota</taxon>
        <taxon>Archaeoglobi</taxon>
        <taxon>Archaeoglobales</taxon>
        <taxon>Archaeoglobaceae</taxon>
        <taxon>Archaeoglobus</taxon>
    </lineage>
</organism>
<dbReference type="EMBL" id="DTLB01000052">
    <property type="protein sequence ID" value="HFW33217.1"/>
    <property type="molecule type" value="Genomic_DNA"/>
</dbReference>
<dbReference type="Pfam" id="PF12804">
    <property type="entry name" value="NTP_transf_3"/>
    <property type="match status" value="1"/>
</dbReference>
<evidence type="ECO:0000313" key="2">
    <source>
        <dbReference type="EMBL" id="HET20811.1"/>
    </source>
</evidence>
<dbReference type="InterPro" id="IPR029044">
    <property type="entry name" value="Nucleotide-diphossugar_trans"/>
</dbReference>
<dbReference type="AlphaFoldDB" id="A0A7C2SPZ1"/>
<protein>
    <submittedName>
        <fullName evidence="2">TIGR00454 family protein</fullName>
    </submittedName>
</protein>
<dbReference type="GO" id="GO:0016779">
    <property type="term" value="F:nucleotidyltransferase activity"/>
    <property type="evidence" value="ECO:0007669"/>
    <property type="project" value="UniProtKB-ARBA"/>
</dbReference>
<feature type="domain" description="MobA-like NTP transferase" evidence="1">
    <location>
        <begin position="4"/>
        <end position="113"/>
    </location>
</feature>
<comment type="caution">
    <text evidence="2">The sequence shown here is derived from an EMBL/GenBank/DDBJ whole genome shotgun (WGS) entry which is preliminary data.</text>
</comment>
<dbReference type="EMBL" id="DSQD01000077">
    <property type="protein sequence ID" value="HGF87321.1"/>
    <property type="molecule type" value="Genomic_DNA"/>
</dbReference>
<dbReference type="InterPro" id="IPR025877">
    <property type="entry name" value="MobA-like_NTP_Trfase"/>
</dbReference>
<gene>
    <name evidence="2" type="ORF">ENN70_01620</name>
    <name evidence="4" type="ORF">ENR21_02615</name>
    <name evidence="3" type="ORF">ENW66_09785</name>
</gene>
<evidence type="ECO:0000313" key="4">
    <source>
        <dbReference type="EMBL" id="HGF87321.1"/>
    </source>
</evidence>
<evidence type="ECO:0000259" key="1">
    <source>
        <dbReference type="Pfam" id="PF12804"/>
    </source>
</evidence>
<evidence type="ECO:0000313" key="3">
    <source>
        <dbReference type="EMBL" id="HFW33217.1"/>
    </source>
</evidence>
<reference evidence="2" key="1">
    <citation type="journal article" date="2020" name="mSystems">
        <title>Genome- and Community-Level Interaction Insights into Carbon Utilization and Element Cycling Functions of Hydrothermarchaeota in Hydrothermal Sediment.</title>
        <authorList>
            <person name="Zhou Z."/>
            <person name="Liu Y."/>
            <person name="Xu W."/>
            <person name="Pan J."/>
            <person name="Luo Z.H."/>
            <person name="Li M."/>
        </authorList>
    </citation>
    <scope>NUCLEOTIDE SEQUENCE [LARGE SCALE GENOMIC DNA]</scope>
    <source>
        <strain evidence="2">SpSt-12</strain>
        <strain evidence="4">SpSt-38</strain>
        <strain evidence="3">SpSt-87</strain>
    </source>
</reference>
<dbReference type="InterPro" id="IPR005245">
    <property type="entry name" value="CHP00454"/>
</dbReference>
<proteinExistence type="predicted"/>
<dbReference type="Gene3D" id="3.90.550.10">
    <property type="entry name" value="Spore Coat Polysaccharide Biosynthesis Protein SpsA, Chain A"/>
    <property type="match status" value="1"/>
</dbReference>
<name>A0A7C2SPZ1_ARCFL</name>
<dbReference type="SUPFAM" id="SSF53448">
    <property type="entry name" value="Nucleotide-diphospho-sugar transferases"/>
    <property type="match status" value="1"/>
</dbReference>
<accession>A0A7C2SPZ1</accession>